<accession>A0A4Y9JSC3</accession>
<evidence type="ECO:0000313" key="5">
    <source>
        <dbReference type="EMBL" id="TFV07387.1"/>
    </source>
</evidence>
<evidence type="ECO:0000313" key="6">
    <source>
        <dbReference type="Proteomes" id="UP000297396"/>
    </source>
</evidence>
<dbReference type="Proteomes" id="UP000297396">
    <property type="component" value="Unassembled WGS sequence"/>
</dbReference>
<dbReference type="Pfam" id="PF25023">
    <property type="entry name" value="TEN_YD-shell"/>
    <property type="match status" value="1"/>
</dbReference>
<evidence type="ECO:0008006" key="7">
    <source>
        <dbReference type="Google" id="ProtNLM"/>
    </source>
</evidence>
<dbReference type="PANTHER" id="PTHR32305">
    <property type="match status" value="1"/>
</dbReference>
<reference evidence="5 6" key="1">
    <citation type="submission" date="2019-03" db="EMBL/GenBank/DDBJ databases">
        <title>Diversity of the mouse oral microbiome.</title>
        <authorList>
            <person name="Joseph S."/>
            <person name="Aduse-Opoku J."/>
            <person name="Curtis M."/>
            <person name="Wade W."/>
            <person name="Hashim A."/>
        </authorList>
    </citation>
    <scope>NUCLEOTIDE SEQUENCE [LARGE SCALE GENOMIC DNA]</scope>
    <source>
        <strain evidence="5 6">WT12</strain>
    </source>
</reference>
<protein>
    <recommendedName>
        <fullName evidence="7">Type IV secretion protein Rhs</fullName>
    </recommendedName>
</protein>
<keyword evidence="1" id="KW-0677">Repeat</keyword>
<sequence length="889" mass="99433">MSATNAPPAARVGDEIKHKSQVAGLLGALAGAALSGVPFMLGPAGIFVGMLLMADDIGSPMVGQKSLSTKVQEGVEDAVQGFIESCFGEEKYGPIVIGANTVFINDKQAGVAVKPFAVACTRHAPLNQRIAEGSETVFIENFPAARKGDKTECGGVILEGSDNVIIGSGKIAYLEIKSEFHPLIDVVATIVPPSKAGVKSVLSGLGKLIKSPAASAKIGALVLGNAIKKGAGATKQAVGKAKYCISSNANCAKIAFRENKGKGIQRYKETAKKAIFGDPIDVMTGHLVEQRTDFSLGQTLPLTFTRTWARDWPQTIPAGLLGQYWADSFSQTAWVNEAAEYIQVFTEDGAVLQFGLPQGMSQTSNPYHPDYVLIRTGSATFLVKHRITGFCRHFEAVENGTTDAVNSEFDYPKLPIGRYRLSHFSDDYHNQARFIYQESNPTKPVRVEHSEGIQLTLRYHPSGYLHQIVRTDNQSTCLATYQQDSQGHLIESDAVQDFHLYYTYDEHSQLIEWSDRDKTRVNYRYNAQGQCVYSVGANGFYEVWLDYFDGYTQARNLKGTTTFYYDTALLTLTQVVSPTGKITRYAYDLYGNLLTQTLPKGEQLHFTYLEDTGLVKTFTDSLGAMWQYEYEIDDEHQDAYTLIKITDPLNRTWTKTTRFAENGAQQTACFTAPDGSTTEFTRNQYGLLTAIQTTEKQHQRQEQFQYDLRHRLIAQQDAEQRRLTLNYNDQDELTAFTAPKGNSWRYAYTRYGKLQHIQQPNQGGVNYRYDRHGNLLSYTDANQIEWTFRYGAFDLLVEKRDGEGHVWQYEYDKDSLKLTAVINPKGERYQYRYNADDQIDTETDFSGVQWHYGYDDNGNLATLTNSLGETNHYAYNANQQLTQISTEAG</sequence>
<dbReference type="InterPro" id="IPR008727">
    <property type="entry name" value="PAAR_motif"/>
</dbReference>
<name>A0A4Y9JSC3_9PAST</name>
<dbReference type="RefSeq" id="WP_194188942.1">
    <property type="nucleotide sequence ID" value="NZ_JADGLC010000049.1"/>
</dbReference>
<evidence type="ECO:0000256" key="1">
    <source>
        <dbReference type="ARBA" id="ARBA00022737"/>
    </source>
</evidence>
<dbReference type="Pfam" id="PF20148">
    <property type="entry name" value="DUF6531"/>
    <property type="match status" value="1"/>
</dbReference>
<dbReference type="Pfam" id="PF05488">
    <property type="entry name" value="PAAR_motif"/>
    <property type="match status" value="1"/>
</dbReference>
<feature type="domain" description="DUF6531" evidence="3">
    <location>
        <begin position="277"/>
        <end position="354"/>
    </location>
</feature>
<dbReference type="AlphaFoldDB" id="A0A4Y9JSC3"/>
<dbReference type="InterPro" id="IPR050708">
    <property type="entry name" value="T6SS_VgrG/RHS"/>
</dbReference>
<dbReference type="NCBIfam" id="TIGR01643">
    <property type="entry name" value="YD_repeat_2x"/>
    <property type="match status" value="4"/>
</dbReference>
<dbReference type="Gene3D" id="2.60.200.60">
    <property type="match status" value="1"/>
</dbReference>
<gene>
    <name evidence="5" type="ORF">E4T80_12325</name>
</gene>
<dbReference type="Pfam" id="PF05593">
    <property type="entry name" value="RHS_repeat"/>
    <property type="match status" value="2"/>
</dbReference>
<feature type="non-terminal residue" evidence="5">
    <location>
        <position position="889"/>
    </location>
</feature>
<evidence type="ECO:0000256" key="2">
    <source>
        <dbReference type="SAM" id="Phobius"/>
    </source>
</evidence>
<feature type="domain" description="Teneurin-like YD-shell" evidence="4">
    <location>
        <begin position="471"/>
        <end position="707"/>
    </location>
</feature>
<dbReference type="Gene3D" id="2.180.10.10">
    <property type="entry name" value="RHS repeat-associated core"/>
    <property type="match status" value="2"/>
</dbReference>
<dbReference type="InterPro" id="IPR056823">
    <property type="entry name" value="TEN-like_YD-shell"/>
</dbReference>
<evidence type="ECO:0000259" key="4">
    <source>
        <dbReference type="Pfam" id="PF25023"/>
    </source>
</evidence>
<comment type="caution">
    <text evidence="5">The sequence shown here is derived from an EMBL/GenBank/DDBJ whole genome shotgun (WGS) entry which is preliminary data.</text>
</comment>
<dbReference type="InterPro" id="IPR045351">
    <property type="entry name" value="DUF6531"/>
</dbReference>
<organism evidence="5 6">
    <name type="scientific">Muribacter muris</name>
    <dbReference type="NCBI Taxonomy" id="67855"/>
    <lineage>
        <taxon>Bacteria</taxon>
        <taxon>Pseudomonadati</taxon>
        <taxon>Pseudomonadota</taxon>
        <taxon>Gammaproteobacteria</taxon>
        <taxon>Pasteurellales</taxon>
        <taxon>Pasteurellaceae</taxon>
        <taxon>Muribacter</taxon>
    </lineage>
</organism>
<dbReference type="CDD" id="cd14742">
    <property type="entry name" value="PAAR_RHS"/>
    <property type="match status" value="1"/>
</dbReference>
<dbReference type="EMBL" id="SPPA01000049">
    <property type="protein sequence ID" value="TFV07387.1"/>
    <property type="molecule type" value="Genomic_DNA"/>
</dbReference>
<dbReference type="PANTHER" id="PTHR32305:SF15">
    <property type="entry name" value="PROTEIN RHSA-RELATED"/>
    <property type="match status" value="1"/>
</dbReference>
<keyword evidence="2" id="KW-1133">Transmembrane helix</keyword>
<keyword evidence="2" id="KW-0812">Transmembrane</keyword>
<feature type="transmembrane region" description="Helical" evidence="2">
    <location>
        <begin position="25"/>
        <end position="54"/>
    </location>
</feature>
<dbReference type="InterPro" id="IPR031325">
    <property type="entry name" value="RHS_repeat"/>
</dbReference>
<proteinExistence type="predicted"/>
<evidence type="ECO:0000259" key="3">
    <source>
        <dbReference type="Pfam" id="PF20148"/>
    </source>
</evidence>
<keyword evidence="2" id="KW-0472">Membrane</keyword>
<dbReference type="InterPro" id="IPR006530">
    <property type="entry name" value="YD"/>
</dbReference>